<evidence type="ECO:0000256" key="1">
    <source>
        <dbReference type="ARBA" id="ARBA00004125"/>
    </source>
</evidence>
<feature type="domain" description="SH3" evidence="15">
    <location>
        <begin position="3"/>
        <end position="75"/>
    </location>
</feature>
<dbReference type="InterPro" id="IPR013761">
    <property type="entry name" value="SAM/pointed_sf"/>
</dbReference>
<feature type="region of interest" description="Disordered" evidence="14">
    <location>
        <begin position="797"/>
        <end position="819"/>
    </location>
</feature>
<keyword evidence="12" id="KW-0963">Cytoplasm</keyword>
<dbReference type="InterPro" id="IPR035800">
    <property type="entry name" value="Sla1_SH3_1"/>
</dbReference>
<dbReference type="Gene3D" id="1.10.150.50">
    <property type="entry name" value="Transcription Factor, Ets-1"/>
    <property type="match status" value="1"/>
</dbReference>
<evidence type="ECO:0000256" key="3">
    <source>
        <dbReference type="ARBA" id="ARBA00004413"/>
    </source>
</evidence>
<dbReference type="PROSITE" id="PS50002">
    <property type="entry name" value="SH3"/>
    <property type="match status" value="3"/>
</dbReference>
<comment type="similarity">
    <text evidence="4">Belongs to the SLA1 family.</text>
</comment>
<feature type="region of interest" description="Disordered" evidence="14">
    <location>
        <begin position="955"/>
        <end position="976"/>
    </location>
</feature>
<feature type="compositionally biased region" description="Basic and acidic residues" evidence="14">
    <location>
        <begin position="513"/>
        <end position="525"/>
    </location>
</feature>
<dbReference type="Pfam" id="PF24081">
    <property type="entry name" value="PH_SLA1"/>
    <property type="match status" value="1"/>
</dbReference>
<dbReference type="Proteomes" id="UP000013776">
    <property type="component" value="Unassembled WGS sequence"/>
</dbReference>
<dbReference type="eggNOG" id="ENOG502QQC3">
    <property type="taxonomic scope" value="Eukaryota"/>
</dbReference>
<feature type="region of interest" description="Disordered" evidence="14">
    <location>
        <begin position="467"/>
        <end position="525"/>
    </location>
</feature>
<evidence type="ECO:0000256" key="4">
    <source>
        <dbReference type="ARBA" id="ARBA00007948"/>
    </source>
</evidence>
<dbReference type="GO" id="GO:0006897">
    <property type="term" value="P:endocytosis"/>
    <property type="evidence" value="ECO:0007669"/>
    <property type="project" value="UniProtKB-KW"/>
</dbReference>
<organism evidence="16 17">
    <name type="scientific">Taphrina deformans (strain PYCC 5710 / ATCC 11124 / CBS 356.35 / IMI 108563 / JCM 9778 / NBRC 8474)</name>
    <name type="common">Peach leaf curl fungus</name>
    <name type="synonym">Lalaria deformans</name>
    <dbReference type="NCBI Taxonomy" id="1097556"/>
    <lineage>
        <taxon>Eukaryota</taxon>
        <taxon>Fungi</taxon>
        <taxon>Dikarya</taxon>
        <taxon>Ascomycota</taxon>
        <taxon>Taphrinomycotina</taxon>
        <taxon>Taphrinomycetes</taxon>
        <taxon>Taphrinales</taxon>
        <taxon>Taphrinaceae</taxon>
        <taxon>Taphrina</taxon>
    </lineage>
</organism>
<keyword evidence="6 13" id="KW-0728">SH3 domain</keyword>
<evidence type="ECO:0000313" key="17">
    <source>
        <dbReference type="Proteomes" id="UP000013776"/>
    </source>
</evidence>
<keyword evidence="17" id="KW-1185">Reference proteome</keyword>
<feature type="region of interest" description="Disordered" evidence="14">
    <location>
        <begin position="1125"/>
        <end position="1153"/>
    </location>
</feature>
<evidence type="ECO:0000256" key="5">
    <source>
        <dbReference type="ARBA" id="ARBA00020357"/>
    </source>
</evidence>
<feature type="compositionally biased region" description="Polar residues" evidence="14">
    <location>
        <begin position="1143"/>
        <end position="1153"/>
    </location>
</feature>
<feature type="region of interest" description="Disordered" evidence="14">
    <location>
        <begin position="376"/>
        <end position="401"/>
    </location>
</feature>
<dbReference type="SMART" id="SM00326">
    <property type="entry name" value="SH3"/>
    <property type="match status" value="3"/>
</dbReference>
<dbReference type="Gene3D" id="2.30.30.700">
    <property type="entry name" value="SLA1 homology domain 1"/>
    <property type="match status" value="1"/>
</dbReference>
<evidence type="ECO:0000256" key="13">
    <source>
        <dbReference type="PROSITE-ProRule" id="PRU00192"/>
    </source>
</evidence>
<evidence type="ECO:0000256" key="2">
    <source>
        <dbReference type="ARBA" id="ARBA00004134"/>
    </source>
</evidence>
<dbReference type="AlphaFoldDB" id="R4XBE0"/>
<dbReference type="OrthoDB" id="26539at2759"/>
<keyword evidence="12" id="KW-0206">Cytoskeleton</keyword>
<dbReference type="SUPFAM" id="SSF50044">
    <property type="entry name" value="SH3-domain"/>
    <property type="match status" value="3"/>
</dbReference>
<accession>R4XBE0</accession>
<comment type="subcellular location">
    <subcellularLocation>
        <location evidence="3">Cell membrane</location>
        <topology evidence="3">Peripheral membrane protein</topology>
        <orientation evidence="3">Cytoplasmic side</orientation>
    </subcellularLocation>
    <subcellularLocation>
        <location evidence="2">Cytoplasm</location>
        <location evidence="2">Cytoskeleton</location>
        <location evidence="2">Actin patch</location>
    </subcellularLocation>
    <subcellularLocation>
        <location evidence="1">Endosome membrane</location>
        <topology evidence="1">Peripheral membrane protein</topology>
        <orientation evidence="1">Cytoplasmic side</orientation>
    </subcellularLocation>
</comment>
<gene>
    <name evidence="16" type="ORF">TAPDE_001497</name>
</gene>
<dbReference type="InterPro" id="IPR007131">
    <property type="entry name" value="SHD1"/>
</dbReference>
<feature type="region of interest" description="Disordered" evidence="14">
    <location>
        <begin position="700"/>
        <end position="771"/>
    </location>
</feature>
<sequence>MATILGIAKGLYDYASQQPNPTEDDRELSIEENEMLYILERGDDGWWKVKKKAEGDQEEGDEGLVPANYVEEASPLSNAVAMYDYDRQTSEEVSFVEGAHVSIYDKEDPDWFLVGAGGQFGFAPSNYLEETGAVSQSPAVVATQGLSGAIRPGSITSLPPPAPPLPATAPAITHVAAPSSVFATQPRTAQPDFSDHTALESDHEESPPPTPHRPALPTRQSSQGQPPMAPRPTQRDSQPTNDYYTTPAAIPRAASPEVPQNSASYRTWPVQEVEGKKKKKKGTLGLGNGEISWAPDKASESISTWPITSLVNYSREKKHVFIDLQHPPKAMSFDFHAGSSDAAQDIGNVLGELAGAARAPGIREVAGALNAPLPALPQNSGLARRERESGYPVRDGSDDDERYHAGAELLNGNEKYATVLYDFEAQGNDEVTVRAGARVVILDDHTSPDWWNIRAGKKQGVVPADYLEASAPKKSSKKKSEHRDERDSGSRRERSSSRPRSQELKPQATGGKSKPDSQKLRSWTDRSKSFKVDAQLLGCSDGKIHLHKSNGVKISVPISKMSEEDIEYVEHKVGRSLREDPPLADVQDIAEKARKDKEARRQESAKAAAQSKPASDFDWFDFFLACGCDPNVCQRYTSAFEKEGLSEDDISSLEPTLLRNLGLKEGDILKVGRHVDARLGRQRTNTASFEDVLQKDNESAASGLFSGPGGELKNNTRRGRPERSGPVNDTIDPDALKSATKESEDPWAVRAEDKPPAKPVRPQSTGAAPSKNLEDLSLLDSPLIPIPAQQVTAAAPAQTTQAAAGQAPTYNATPGNVAPAQQYPSQQFLQSIQQMQPQRTAAIPAVAPFMPQTSFGSAIVAHKTGGGNMNNFVPPPLYPHQTGYQQQQQQQMAMMQNMPAAPYQDPFKTGSAAPYQDPFRTGFAQQQTGFQPQQTGFVPQQTGFLPQAAQFPAPMQQTGFQQPQQTGFYSGQQQNGFSAQQTGFVPQQQLFQPQQQQVQPQYGMMQPQQPFGMQSQQTGFNPAQPFGNSNMPAFGGQLGPQQTGYQFQQAPQQPGFGMQQPQPTGFGGFGGFGGQPQQAQPQMSAGMLKMQQMMAEAQSQNNQTGFGAQTLQQPQGGFNDGFRPVQFGRPASTGPAARRGNIANATASNPFGF</sequence>
<dbReference type="CDD" id="cd11773">
    <property type="entry name" value="SH3_Sla1p_1"/>
    <property type="match status" value="1"/>
</dbReference>
<keyword evidence="8" id="KW-0254">Endocytosis</keyword>
<evidence type="ECO:0000256" key="11">
    <source>
        <dbReference type="ARBA" id="ARBA00023203"/>
    </source>
</evidence>
<feature type="compositionally biased region" description="Low complexity" evidence="14">
    <location>
        <begin position="955"/>
        <end position="968"/>
    </location>
</feature>
<dbReference type="InterPro" id="IPR036028">
    <property type="entry name" value="SH3-like_dom_sf"/>
</dbReference>
<dbReference type="EMBL" id="CAHR02000055">
    <property type="protein sequence ID" value="CCG81681.1"/>
    <property type="molecule type" value="Genomic_DNA"/>
</dbReference>
<feature type="region of interest" description="Disordered" evidence="14">
    <location>
        <begin position="186"/>
        <end position="267"/>
    </location>
</feature>
<comment type="caution">
    <text evidence="16">The sequence shown here is derived from an EMBL/GenBank/DDBJ whole genome shotgun (WGS) entry which is preliminary data.</text>
</comment>
<dbReference type="GO" id="GO:0042802">
    <property type="term" value="F:identical protein binding"/>
    <property type="evidence" value="ECO:0007669"/>
    <property type="project" value="InterPro"/>
</dbReference>
<dbReference type="STRING" id="1097556.R4XBE0"/>
<proteinExistence type="inferred from homology"/>
<dbReference type="GO" id="GO:0003779">
    <property type="term" value="F:actin binding"/>
    <property type="evidence" value="ECO:0007669"/>
    <property type="project" value="UniProtKB-KW"/>
</dbReference>
<dbReference type="GO" id="GO:0030479">
    <property type="term" value="C:actin cortical patch"/>
    <property type="evidence" value="ECO:0007669"/>
    <property type="project" value="UniProtKB-SubCell"/>
</dbReference>
<evidence type="ECO:0000259" key="15">
    <source>
        <dbReference type="PROSITE" id="PS50002"/>
    </source>
</evidence>
<dbReference type="GO" id="GO:0000147">
    <property type="term" value="P:actin cortical patch assembly"/>
    <property type="evidence" value="ECO:0007669"/>
    <property type="project" value="TreeGrafter"/>
</dbReference>
<dbReference type="InterPro" id="IPR001452">
    <property type="entry name" value="SH3_domain"/>
</dbReference>
<feature type="compositionally biased region" description="Low complexity" evidence="14">
    <location>
        <begin position="797"/>
        <end position="809"/>
    </location>
</feature>
<dbReference type="GO" id="GO:0010008">
    <property type="term" value="C:endosome membrane"/>
    <property type="evidence" value="ECO:0007669"/>
    <property type="project" value="UniProtKB-SubCell"/>
</dbReference>
<dbReference type="Pfam" id="PF00018">
    <property type="entry name" value="SH3_1"/>
    <property type="match status" value="2"/>
</dbReference>
<dbReference type="GO" id="GO:0030674">
    <property type="term" value="F:protein-macromolecule adaptor activity"/>
    <property type="evidence" value="ECO:0007669"/>
    <property type="project" value="InterPro"/>
</dbReference>
<evidence type="ECO:0000256" key="10">
    <source>
        <dbReference type="ARBA" id="ARBA00023136"/>
    </source>
</evidence>
<keyword evidence="11" id="KW-0009">Actin-binding</keyword>
<name>R4XBE0_TAPDE</name>
<dbReference type="Pfam" id="PF03983">
    <property type="entry name" value="SHD1"/>
    <property type="match status" value="1"/>
</dbReference>
<reference evidence="16 17" key="1">
    <citation type="journal article" date="2013" name="MBio">
        <title>Genome sequencing of the plant pathogen Taphrina deformans, the causal agent of peach leaf curl.</title>
        <authorList>
            <person name="Cisse O.H."/>
            <person name="Almeida J.M.G.C.F."/>
            <person name="Fonseca A."/>
            <person name="Kumar A.A."/>
            <person name="Salojaervi J."/>
            <person name="Overmyer K."/>
            <person name="Hauser P.M."/>
            <person name="Pagni M."/>
        </authorList>
    </citation>
    <scope>NUCLEOTIDE SEQUENCE [LARGE SCALE GENOMIC DNA]</scope>
    <source>
        <strain evidence="17">PYCC 5710 / ATCC 11124 / CBS 356.35 / IMI 108563 / JCM 9778 / NBRC 8474</strain>
    </source>
</reference>
<dbReference type="Pfam" id="PF14604">
    <property type="entry name" value="SH3_9"/>
    <property type="match status" value="1"/>
</dbReference>
<protein>
    <recommendedName>
        <fullName evidence="5">Actin cytoskeleton-regulatory complex protein SLA1</fullName>
    </recommendedName>
</protein>
<dbReference type="PRINTS" id="PR00452">
    <property type="entry name" value="SH3DOMAIN"/>
</dbReference>
<feature type="domain" description="SH3" evidence="15">
    <location>
        <begin position="412"/>
        <end position="472"/>
    </location>
</feature>
<dbReference type="GO" id="GO:0043130">
    <property type="term" value="F:ubiquitin binding"/>
    <property type="evidence" value="ECO:0007669"/>
    <property type="project" value="InterPro"/>
</dbReference>
<evidence type="ECO:0000256" key="14">
    <source>
        <dbReference type="SAM" id="MobiDB-lite"/>
    </source>
</evidence>
<keyword evidence="9" id="KW-0967">Endosome</keyword>
<dbReference type="Gene3D" id="2.30.30.40">
    <property type="entry name" value="SH3 Domains"/>
    <property type="match status" value="3"/>
</dbReference>
<dbReference type="PANTHER" id="PTHR15735:SF19">
    <property type="entry name" value="ACTIN CYTOSKELETON-REGULATORY COMPLEX PROTEIN SLA1"/>
    <property type="match status" value="1"/>
</dbReference>
<evidence type="ECO:0000256" key="7">
    <source>
        <dbReference type="ARBA" id="ARBA00022475"/>
    </source>
</evidence>
<dbReference type="GO" id="GO:0005634">
    <property type="term" value="C:nucleus"/>
    <property type="evidence" value="ECO:0007669"/>
    <property type="project" value="TreeGrafter"/>
</dbReference>
<evidence type="ECO:0000256" key="9">
    <source>
        <dbReference type="ARBA" id="ARBA00022753"/>
    </source>
</evidence>
<keyword evidence="10" id="KW-0472">Membrane</keyword>
<feature type="compositionally biased region" description="Polar residues" evidence="14">
    <location>
        <begin position="235"/>
        <end position="244"/>
    </location>
</feature>
<evidence type="ECO:0000256" key="12">
    <source>
        <dbReference type="ARBA" id="ARBA00023212"/>
    </source>
</evidence>
<evidence type="ECO:0000256" key="8">
    <source>
        <dbReference type="ARBA" id="ARBA00022583"/>
    </source>
</evidence>
<dbReference type="GO" id="GO:0005886">
    <property type="term" value="C:plasma membrane"/>
    <property type="evidence" value="ECO:0007669"/>
    <property type="project" value="UniProtKB-SubCell"/>
</dbReference>
<evidence type="ECO:0000313" key="16">
    <source>
        <dbReference type="EMBL" id="CCG81681.1"/>
    </source>
</evidence>
<evidence type="ECO:0000256" key="6">
    <source>
        <dbReference type="ARBA" id="ARBA00022443"/>
    </source>
</evidence>
<dbReference type="PANTHER" id="PTHR15735">
    <property type="entry name" value="FCH AND DOUBLE SH3 DOMAINS PROTEIN"/>
    <property type="match status" value="1"/>
</dbReference>
<feature type="compositionally biased region" description="Basic and acidic residues" evidence="14">
    <location>
        <begin position="481"/>
        <end position="503"/>
    </location>
</feature>
<dbReference type="InterPro" id="IPR056996">
    <property type="entry name" value="PH_SLA1"/>
</dbReference>
<feature type="domain" description="SH3" evidence="15">
    <location>
        <begin position="76"/>
        <end position="133"/>
    </location>
</feature>
<dbReference type="GO" id="GO:0030833">
    <property type="term" value="P:regulation of actin filament polymerization"/>
    <property type="evidence" value="ECO:0007669"/>
    <property type="project" value="TreeGrafter"/>
</dbReference>
<dbReference type="VEuPathDB" id="FungiDB:TAPDE_001497"/>
<feature type="compositionally biased region" description="Basic and acidic residues" evidence="14">
    <location>
        <begin position="193"/>
        <end position="206"/>
    </location>
</feature>
<keyword evidence="7" id="KW-1003">Cell membrane</keyword>